<dbReference type="PROSITE" id="PS50885">
    <property type="entry name" value="HAMP"/>
    <property type="match status" value="1"/>
</dbReference>
<keyword evidence="1" id="KW-0472">Membrane</keyword>
<dbReference type="Proteomes" id="UP000229641">
    <property type="component" value="Unassembled WGS sequence"/>
</dbReference>
<sequence length="192" mass="22156">MENKSFKRRNYFLKDSPQPGLIVKTYLILFIIMLVSGVVFYFIGNKNLSREFFQAHSVIKTTMHLLLPSLILINLIAILGSAFMVINFTHSVAGPIYRLKHISEKVANGDLTLKVHFRKKDTIHQLAEIINHIIKGLHLRLKEFDGSLAKLRDLSEQINNLDKLSYDELAHLKKKLLAVSLEFEKEIEKFKL</sequence>
<dbReference type="SMART" id="SM00304">
    <property type="entry name" value="HAMP"/>
    <property type="match status" value="1"/>
</dbReference>
<evidence type="ECO:0000256" key="1">
    <source>
        <dbReference type="SAM" id="Phobius"/>
    </source>
</evidence>
<dbReference type="GO" id="GO:0007165">
    <property type="term" value="P:signal transduction"/>
    <property type="evidence" value="ECO:0007669"/>
    <property type="project" value="InterPro"/>
</dbReference>
<feature type="transmembrane region" description="Helical" evidence="1">
    <location>
        <begin position="21"/>
        <end position="43"/>
    </location>
</feature>
<comment type="caution">
    <text evidence="3">The sequence shown here is derived from an EMBL/GenBank/DDBJ whole genome shotgun (WGS) entry which is preliminary data.</text>
</comment>
<keyword evidence="1" id="KW-0812">Transmembrane</keyword>
<feature type="transmembrane region" description="Helical" evidence="1">
    <location>
        <begin position="63"/>
        <end position="88"/>
    </location>
</feature>
<dbReference type="GO" id="GO:0016020">
    <property type="term" value="C:membrane"/>
    <property type="evidence" value="ECO:0007669"/>
    <property type="project" value="InterPro"/>
</dbReference>
<organism evidence="3 4">
    <name type="scientific">Candidatus Ghiorseimicrobium undicola</name>
    <dbReference type="NCBI Taxonomy" id="1974746"/>
    <lineage>
        <taxon>Bacteria</taxon>
        <taxon>Pseudomonadati</taxon>
        <taxon>Candidatus Omnitrophota</taxon>
        <taxon>Candidatus Ghiorseimicrobium</taxon>
    </lineage>
</organism>
<name>A0A2H0LYM5_9BACT</name>
<evidence type="ECO:0000313" key="3">
    <source>
        <dbReference type="EMBL" id="PIQ89530.1"/>
    </source>
</evidence>
<evidence type="ECO:0000259" key="2">
    <source>
        <dbReference type="PROSITE" id="PS50885"/>
    </source>
</evidence>
<dbReference type="CDD" id="cd06225">
    <property type="entry name" value="HAMP"/>
    <property type="match status" value="1"/>
</dbReference>
<accession>A0A2H0LYM5</accession>
<reference evidence="3 4" key="1">
    <citation type="submission" date="2017-09" db="EMBL/GenBank/DDBJ databases">
        <title>Depth-based differentiation of microbial function through sediment-hosted aquifers and enrichment of novel symbionts in the deep terrestrial subsurface.</title>
        <authorList>
            <person name="Probst A.J."/>
            <person name="Ladd B."/>
            <person name="Jarett J.K."/>
            <person name="Geller-Mcgrath D.E."/>
            <person name="Sieber C.M."/>
            <person name="Emerson J.B."/>
            <person name="Anantharaman K."/>
            <person name="Thomas B.C."/>
            <person name="Malmstrom R."/>
            <person name="Stieglmeier M."/>
            <person name="Klingl A."/>
            <person name="Woyke T."/>
            <person name="Ryan C.M."/>
            <person name="Banfield J.F."/>
        </authorList>
    </citation>
    <scope>NUCLEOTIDE SEQUENCE [LARGE SCALE GENOMIC DNA]</scope>
    <source>
        <strain evidence="3">CG11_big_fil_rev_8_21_14_0_20_42_13</strain>
    </source>
</reference>
<gene>
    <name evidence="3" type="ORF">COV72_02585</name>
</gene>
<dbReference type="Gene3D" id="6.10.340.10">
    <property type="match status" value="1"/>
</dbReference>
<dbReference type="AlphaFoldDB" id="A0A2H0LYM5"/>
<keyword evidence="1" id="KW-1133">Transmembrane helix</keyword>
<feature type="domain" description="HAMP" evidence="2">
    <location>
        <begin position="90"/>
        <end position="142"/>
    </location>
</feature>
<protein>
    <recommendedName>
        <fullName evidence="2">HAMP domain-containing protein</fullName>
    </recommendedName>
</protein>
<dbReference type="InterPro" id="IPR003660">
    <property type="entry name" value="HAMP_dom"/>
</dbReference>
<dbReference type="SUPFAM" id="SSF158472">
    <property type="entry name" value="HAMP domain-like"/>
    <property type="match status" value="1"/>
</dbReference>
<dbReference type="EMBL" id="PCWA01000035">
    <property type="protein sequence ID" value="PIQ89530.1"/>
    <property type="molecule type" value="Genomic_DNA"/>
</dbReference>
<proteinExistence type="predicted"/>
<evidence type="ECO:0000313" key="4">
    <source>
        <dbReference type="Proteomes" id="UP000229641"/>
    </source>
</evidence>